<dbReference type="EMBL" id="JBHFFA010000001">
    <property type="protein sequence ID" value="KAL2649573.1"/>
    <property type="molecule type" value="Genomic_DNA"/>
</dbReference>
<gene>
    <name evidence="2" type="ORF">R1flu_017701</name>
</gene>
<keyword evidence="1" id="KW-0472">Membrane</keyword>
<sequence length="69" mass="7632">MDTTIQEVERVYEEPLNRGRQFIYAFARSLVMLSIAVAFVCASRLCVTIAPVVVIAIVKENRSNDSGIG</sequence>
<dbReference type="Proteomes" id="UP001605036">
    <property type="component" value="Unassembled WGS sequence"/>
</dbReference>
<evidence type="ECO:0000313" key="3">
    <source>
        <dbReference type="Proteomes" id="UP001605036"/>
    </source>
</evidence>
<accession>A0ABD1ZDT0</accession>
<evidence type="ECO:0000313" key="2">
    <source>
        <dbReference type="EMBL" id="KAL2649573.1"/>
    </source>
</evidence>
<proteinExistence type="predicted"/>
<comment type="caution">
    <text evidence="2">The sequence shown here is derived from an EMBL/GenBank/DDBJ whole genome shotgun (WGS) entry which is preliminary data.</text>
</comment>
<feature type="transmembrane region" description="Helical" evidence="1">
    <location>
        <begin position="30"/>
        <end position="58"/>
    </location>
</feature>
<evidence type="ECO:0000256" key="1">
    <source>
        <dbReference type="SAM" id="Phobius"/>
    </source>
</evidence>
<protein>
    <submittedName>
        <fullName evidence="2">Uncharacterized protein</fullName>
    </submittedName>
</protein>
<reference evidence="2 3" key="1">
    <citation type="submission" date="2024-09" db="EMBL/GenBank/DDBJ databases">
        <title>Chromosome-scale assembly of Riccia fluitans.</title>
        <authorList>
            <person name="Paukszto L."/>
            <person name="Sawicki J."/>
            <person name="Karawczyk K."/>
            <person name="Piernik-Szablinska J."/>
            <person name="Szczecinska M."/>
            <person name="Mazdziarz M."/>
        </authorList>
    </citation>
    <scope>NUCLEOTIDE SEQUENCE [LARGE SCALE GENOMIC DNA]</scope>
    <source>
        <strain evidence="2">Rf_01</strain>
        <tissue evidence="2">Aerial parts of the thallus</tissue>
    </source>
</reference>
<keyword evidence="1" id="KW-0812">Transmembrane</keyword>
<keyword evidence="1" id="KW-1133">Transmembrane helix</keyword>
<dbReference type="AlphaFoldDB" id="A0ABD1ZDT0"/>
<name>A0ABD1ZDT0_9MARC</name>
<organism evidence="2 3">
    <name type="scientific">Riccia fluitans</name>
    <dbReference type="NCBI Taxonomy" id="41844"/>
    <lineage>
        <taxon>Eukaryota</taxon>
        <taxon>Viridiplantae</taxon>
        <taxon>Streptophyta</taxon>
        <taxon>Embryophyta</taxon>
        <taxon>Marchantiophyta</taxon>
        <taxon>Marchantiopsida</taxon>
        <taxon>Marchantiidae</taxon>
        <taxon>Marchantiales</taxon>
        <taxon>Ricciaceae</taxon>
        <taxon>Riccia</taxon>
    </lineage>
</organism>
<keyword evidence="3" id="KW-1185">Reference proteome</keyword>